<dbReference type="Proteomes" id="UP000192343">
    <property type="component" value="Unassembled WGS sequence"/>
</dbReference>
<evidence type="ECO:0000256" key="1">
    <source>
        <dbReference type="SAM" id="MobiDB-lite"/>
    </source>
</evidence>
<dbReference type="EMBL" id="MWQY01000002">
    <property type="protein sequence ID" value="ORC37884.1"/>
    <property type="molecule type" value="Genomic_DNA"/>
</dbReference>
<feature type="region of interest" description="Disordered" evidence="1">
    <location>
        <begin position="38"/>
        <end position="66"/>
    </location>
</feature>
<evidence type="ECO:0000313" key="4">
    <source>
        <dbReference type="Proteomes" id="UP000192343"/>
    </source>
</evidence>
<feature type="domain" description="Smr" evidence="2">
    <location>
        <begin position="69"/>
        <end position="150"/>
    </location>
</feature>
<dbReference type="InterPro" id="IPR036063">
    <property type="entry name" value="Smr_dom_sf"/>
</dbReference>
<organism evidence="3 4">
    <name type="scientific">Marispirochaeta aestuarii</name>
    <dbReference type="NCBI Taxonomy" id="1963862"/>
    <lineage>
        <taxon>Bacteria</taxon>
        <taxon>Pseudomonadati</taxon>
        <taxon>Spirochaetota</taxon>
        <taxon>Spirochaetia</taxon>
        <taxon>Spirochaetales</taxon>
        <taxon>Spirochaetaceae</taxon>
        <taxon>Marispirochaeta</taxon>
    </lineage>
</organism>
<dbReference type="SMART" id="SM00463">
    <property type="entry name" value="SMR"/>
    <property type="match status" value="1"/>
</dbReference>
<name>A0A1Y1S248_9SPIO</name>
<gene>
    <name evidence="3" type="ORF">B4O97_02475</name>
</gene>
<dbReference type="PANTHER" id="PTHR35562">
    <property type="entry name" value="DNA ENDONUCLEASE SMRA-RELATED"/>
    <property type="match status" value="1"/>
</dbReference>
<feature type="compositionally biased region" description="Basic and acidic residues" evidence="1">
    <location>
        <begin position="14"/>
        <end position="25"/>
    </location>
</feature>
<protein>
    <recommendedName>
        <fullName evidence="2">Smr domain-containing protein</fullName>
    </recommendedName>
</protein>
<dbReference type="Gene3D" id="3.30.1370.110">
    <property type="match status" value="1"/>
</dbReference>
<keyword evidence="4" id="KW-1185">Reference proteome</keyword>
<dbReference type="InterPro" id="IPR002625">
    <property type="entry name" value="Smr_dom"/>
</dbReference>
<feature type="region of interest" description="Disordered" evidence="1">
    <location>
        <begin position="1"/>
        <end position="25"/>
    </location>
</feature>
<comment type="caution">
    <text evidence="3">The sequence shown here is derived from an EMBL/GenBank/DDBJ whole genome shotgun (WGS) entry which is preliminary data.</text>
</comment>
<dbReference type="Pfam" id="PF01713">
    <property type="entry name" value="Smr"/>
    <property type="match status" value="1"/>
</dbReference>
<dbReference type="PANTHER" id="PTHR35562:SF2">
    <property type="entry name" value="DNA ENDONUCLEASE SMRA-RELATED"/>
    <property type="match status" value="1"/>
</dbReference>
<dbReference type="PROSITE" id="PS50828">
    <property type="entry name" value="SMR"/>
    <property type="match status" value="1"/>
</dbReference>
<sequence length="150" mass="17247">MNFGDILEQWEQQNSRDRGKKREQAAYEEVMNRWLEEKPLPLKDADRPPRGKKSPSRKTLRRMAPQESLDLHGYTVEEALKELDGFLLRSKRRGLRKVLVIHGKGNHSDTGDSILRKKVRRYIAESPFCGEHGVPQSGMGGEGAVWIILR</sequence>
<evidence type="ECO:0000259" key="2">
    <source>
        <dbReference type="PROSITE" id="PS50828"/>
    </source>
</evidence>
<dbReference type="OrthoDB" id="7165597at2"/>
<accession>A0A1Y1S248</accession>
<dbReference type="SUPFAM" id="SSF160443">
    <property type="entry name" value="SMR domain-like"/>
    <property type="match status" value="1"/>
</dbReference>
<reference evidence="3 4" key="1">
    <citation type="submission" date="2017-03" db="EMBL/GenBank/DDBJ databases">
        <title>Draft Genome sequence of Marispirochaeta sp. strain JC444.</title>
        <authorList>
            <person name="Shivani Y."/>
            <person name="Subhash Y."/>
            <person name="Sasikala C."/>
            <person name="Ramana C."/>
        </authorList>
    </citation>
    <scope>NUCLEOTIDE SEQUENCE [LARGE SCALE GENOMIC DNA]</scope>
    <source>
        <strain evidence="3 4">JC444</strain>
    </source>
</reference>
<evidence type="ECO:0000313" key="3">
    <source>
        <dbReference type="EMBL" id="ORC37884.1"/>
    </source>
</evidence>
<proteinExistence type="predicted"/>
<feature type="compositionally biased region" description="Basic residues" evidence="1">
    <location>
        <begin position="50"/>
        <end position="61"/>
    </location>
</feature>
<dbReference type="AlphaFoldDB" id="A0A1Y1S248"/>
<dbReference type="STRING" id="1963862.B4O97_02475"/>
<feature type="compositionally biased region" description="Basic and acidic residues" evidence="1">
    <location>
        <begin position="38"/>
        <end position="49"/>
    </location>
</feature>
<dbReference type="RefSeq" id="WP_083047986.1">
    <property type="nucleotide sequence ID" value="NZ_MWQY01000002.1"/>
</dbReference>